<organism evidence="3 4">
    <name type="scientific">Sorangium cellulosum</name>
    <name type="common">Polyangium cellulosum</name>
    <dbReference type="NCBI Taxonomy" id="56"/>
    <lineage>
        <taxon>Bacteria</taxon>
        <taxon>Pseudomonadati</taxon>
        <taxon>Myxococcota</taxon>
        <taxon>Polyangia</taxon>
        <taxon>Polyangiales</taxon>
        <taxon>Polyangiaceae</taxon>
        <taxon>Sorangium</taxon>
    </lineage>
</organism>
<evidence type="ECO:0000256" key="1">
    <source>
        <dbReference type="SAM" id="MobiDB-lite"/>
    </source>
</evidence>
<sequence length="520" mass="55636">MFPASALSLTLGCSQYLDEEVTALHQRTSGLPVIDARVETAALHGYDDAPRTPDADDPAIWVNPSASGEGLVLGVLKDAGLQVHDLEGNVVQTILPPYRPAVTAQDPPVPGTKPEGGTSACPGSASGETYSRFNNVDVQYGFELIKANGAKEKVDIAVVTDRGCDRLRIYAIKPQSSSGPLIDITASSAPRVFPSQFVQPSSLQPTGESPGVHDNDLDDQNTAYGLALHRLEDDDDGYRAFVTQRNRSVVAELALYAAGNGEVSYSRVRELRFNPVFTVPGASAGSPSIQWTPCREEPESDPQFEGLVVDQREGVLFAAQEVVGVWRVPLSDALPATVTVPASRLAERARSFGEPWWAVPDDGEYACEGSAPGTPVAGTIAAPGNPSAGGLHLERDVEGLAIYYGEDEEGYLLVSSQGDDTFHVYDREDPTDHIVAFQVEGTGETDGHDVVNVPAGSDFPHGLFVVQNGQASGPSSEDPINGFDYDGSTQFKLLGWEDLADELDLDVEEDEYDPRDPHDD</sequence>
<evidence type="ECO:0000313" key="4">
    <source>
        <dbReference type="Proteomes" id="UP000075635"/>
    </source>
</evidence>
<feature type="region of interest" description="Disordered" evidence="1">
    <location>
        <begin position="103"/>
        <end position="125"/>
    </location>
</feature>
<protein>
    <recommendedName>
        <fullName evidence="2">BPP domain-containing protein</fullName>
    </recommendedName>
</protein>
<feature type="domain" description="BPP" evidence="2">
    <location>
        <begin position="24"/>
        <end position="503"/>
    </location>
</feature>
<accession>A0A150R3S7</accession>
<dbReference type="AlphaFoldDB" id="A0A150R3S7"/>
<gene>
    <name evidence="3" type="ORF">BE17_03255</name>
</gene>
<reference evidence="3 4" key="1">
    <citation type="submission" date="2014-02" db="EMBL/GenBank/DDBJ databases">
        <title>The small core and large imbalanced accessory genome model reveals a collaborative survival strategy of Sorangium cellulosum strains in nature.</title>
        <authorList>
            <person name="Han K."/>
            <person name="Peng R."/>
            <person name="Blom J."/>
            <person name="Li Y.-Z."/>
        </authorList>
    </citation>
    <scope>NUCLEOTIDE SEQUENCE [LARGE SCALE GENOMIC DNA]</scope>
    <source>
        <strain evidence="3 4">So0011-07</strain>
    </source>
</reference>
<evidence type="ECO:0000259" key="2">
    <source>
        <dbReference type="PROSITE" id="PS51662"/>
    </source>
</evidence>
<dbReference type="SUPFAM" id="SSF50956">
    <property type="entry name" value="Thermostable phytase (3-phytase)"/>
    <property type="match status" value="1"/>
</dbReference>
<dbReference type="InterPro" id="IPR003431">
    <property type="entry name" value="B-propeller_Phytase"/>
</dbReference>
<dbReference type="Pfam" id="PF02333">
    <property type="entry name" value="Phytase"/>
    <property type="match status" value="2"/>
</dbReference>
<dbReference type="GO" id="GO:0016158">
    <property type="term" value="F:inositol hexakisphosphate 3-phosphatase activity"/>
    <property type="evidence" value="ECO:0007669"/>
    <property type="project" value="InterPro"/>
</dbReference>
<proteinExistence type="predicted"/>
<dbReference type="EMBL" id="JEMB01003190">
    <property type="protein sequence ID" value="KYF74920.1"/>
    <property type="molecule type" value="Genomic_DNA"/>
</dbReference>
<evidence type="ECO:0000313" key="3">
    <source>
        <dbReference type="EMBL" id="KYF74920.1"/>
    </source>
</evidence>
<dbReference type="Gene3D" id="2.120.10.30">
    <property type="entry name" value="TolB, C-terminal domain"/>
    <property type="match status" value="1"/>
</dbReference>
<comment type="caution">
    <text evidence="3">The sequence shown here is derived from an EMBL/GenBank/DDBJ whole genome shotgun (WGS) entry which is preliminary data.</text>
</comment>
<dbReference type="PROSITE" id="PS51662">
    <property type="entry name" value="BP_PHYTASE"/>
    <property type="match status" value="1"/>
</dbReference>
<dbReference type="InterPro" id="IPR011042">
    <property type="entry name" value="6-blade_b-propeller_TolB-like"/>
</dbReference>
<dbReference type="Proteomes" id="UP000075635">
    <property type="component" value="Unassembled WGS sequence"/>
</dbReference>
<name>A0A150R3S7_SORCE</name>